<protein>
    <submittedName>
        <fullName evidence="5">IucA/IucC family protein</fullName>
    </submittedName>
</protein>
<comment type="caution">
    <text evidence="5">The sequence shown here is derived from an EMBL/GenBank/DDBJ whole genome shotgun (WGS) entry which is preliminary data.</text>
</comment>
<proteinExistence type="inferred from homology"/>
<evidence type="ECO:0000259" key="3">
    <source>
        <dbReference type="Pfam" id="PF04183"/>
    </source>
</evidence>
<feature type="domain" description="Aerobactin siderophore biosynthesis IucA/IucC-like C-terminal" evidence="4">
    <location>
        <begin position="382"/>
        <end position="506"/>
    </location>
</feature>
<dbReference type="PANTHER" id="PTHR34384:SF5">
    <property type="entry name" value="L-2,3-DIAMINOPROPANOATE--CITRATE LIGASE"/>
    <property type="match status" value="1"/>
</dbReference>
<dbReference type="Proteomes" id="UP001500280">
    <property type="component" value="Unassembled WGS sequence"/>
</dbReference>
<dbReference type="Gene3D" id="1.10.510.40">
    <property type="match status" value="1"/>
</dbReference>
<dbReference type="InterPro" id="IPR007310">
    <property type="entry name" value="Aerobactin_biosyn_IucA/IucC_N"/>
</dbReference>
<keyword evidence="6" id="KW-1185">Reference proteome</keyword>
<feature type="domain" description="Aerobactin siderophore biosynthesis IucA/IucC N-terminal" evidence="3">
    <location>
        <begin position="150"/>
        <end position="342"/>
    </location>
</feature>
<reference evidence="6" key="1">
    <citation type="journal article" date="2019" name="Int. J. Syst. Evol. Microbiol.">
        <title>The Global Catalogue of Microorganisms (GCM) 10K type strain sequencing project: providing services to taxonomists for standard genome sequencing and annotation.</title>
        <authorList>
            <consortium name="The Broad Institute Genomics Platform"/>
            <consortium name="The Broad Institute Genome Sequencing Center for Infectious Disease"/>
            <person name="Wu L."/>
            <person name="Ma J."/>
        </authorList>
    </citation>
    <scope>NUCLEOTIDE SEQUENCE [LARGE SCALE GENOMIC DNA]</scope>
    <source>
        <strain evidence="6">JCM 14307</strain>
    </source>
</reference>
<name>A0ABP4UG70_9ACTN</name>
<comment type="similarity">
    <text evidence="2">Belongs to the IucA/IucC family.</text>
</comment>
<dbReference type="RefSeq" id="WP_344158794.1">
    <property type="nucleotide sequence ID" value="NZ_BAAANF010000019.1"/>
</dbReference>
<evidence type="ECO:0000313" key="5">
    <source>
        <dbReference type="EMBL" id="GAA1703208.1"/>
    </source>
</evidence>
<dbReference type="Pfam" id="PF04183">
    <property type="entry name" value="IucA_IucC"/>
    <property type="match status" value="1"/>
</dbReference>
<evidence type="ECO:0000256" key="1">
    <source>
        <dbReference type="ARBA" id="ARBA00004924"/>
    </source>
</evidence>
<evidence type="ECO:0000259" key="4">
    <source>
        <dbReference type="Pfam" id="PF06276"/>
    </source>
</evidence>
<accession>A0ABP4UG70</accession>
<dbReference type="EMBL" id="BAAANF010000019">
    <property type="protein sequence ID" value="GAA1703208.1"/>
    <property type="molecule type" value="Genomic_DNA"/>
</dbReference>
<organism evidence="5 6">
    <name type="scientific">Kribbella yunnanensis</name>
    <dbReference type="NCBI Taxonomy" id="190194"/>
    <lineage>
        <taxon>Bacteria</taxon>
        <taxon>Bacillati</taxon>
        <taxon>Actinomycetota</taxon>
        <taxon>Actinomycetes</taxon>
        <taxon>Propionibacteriales</taxon>
        <taxon>Kribbellaceae</taxon>
        <taxon>Kribbella</taxon>
    </lineage>
</organism>
<sequence>MSAASTLALRVLSTLIREDVLGLRTRGLLVAMDDGPWIQLELGGRLLAVAVAADNFQAEYGARRPLLEVNGTELTTLDDILAVLRELADPEDRGGYDTFADECRQTLATMELHDEVQGDVLAGLAERYGDDPTDWTGLGGSLAFDTLAAFLDHPVYPTARGRIGLTSAQVRAYTPEFHPTFQLRWVAVPGPAKADWPEWWPTTADIGLPELTDHTTLPIHPLTEVVDGILGPIPYLDVVPTLSTRTVAVVQDPRFHLKLPLATATLGARNRRTIKAGVLVDGAAGERLMHEVIAHEPRFLTTILNADEQMYYESGHELFAVLLRRYPEDLDDALVVPLAAFAAQAPSGRRVIDHLADRFYEGNVLDLYDAFVTLLLDWQTTLFGYGIALESHQQNTSVIFDRVDGVTRIRLLYKDNDGLRINRQRCADRGEFTDPRMFGDDDRALTDLFTTITVHLCTASLAFALADKDMLGILRTRLTEAIDRLGPDGASLRADLLDADRLPVKAMVTAGTLLSKQRSGAADINKHYTTGPNYLRLAQ</sequence>
<comment type="pathway">
    <text evidence="1">Siderophore biosynthesis.</text>
</comment>
<dbReference type="InterPro" id="IPR037455">
    <property type="entry name" value="LucA/IucC-like"/>
</dbReference>
<dbReference type="PANTHER" id="PTHR34384">
    <property type="entry name" value="L-2,3-DIAMINOPROPANOATE--CITRATE LIGASE"/>
    <property type="match status" value="1"/>
</dbReference>
<dbReference type="Pfam" id="PF06276">
    <property type="entry name" value="FhuF"/>
    <property type="match status" value="1"/>
</dbReference>
<gene>
    <name evidence="5" type="ORF">GCM10009745_58270</name>
</gene>
<evidence type="ECO:0000313" key="6">
    <source>
        <dbReference type="Proteomes" id="UP001500280"/>
    </source>
</evidence>
<evidence type="ECO:0000256" key="2">
    <source>
        <dbReference type="ARBA" id="ARBA00007832"/>
    </source>
</evidence>
<dbReference type="InterPro" id="IPR022770">
    <property type="entry name" value="IucA/IucC-like_C"/>
</dbReference>